<gene>
    <name evidence="3" type="ORF">Mic7113_5508</name>
</gene>
<dbReference type="GO" id="GO:0006145">
    <property type="term" value="P:purine nucleobase catabolic process"/>
    <property type="evidence" value="ECO:0007669"/>
    <property type="project" value="TreeGrafter"/>
</dbReference>
<evidence type="ECO:0000259" key="2">
    <source>
        <dbReference type="Pfam" id="PF12890"/>
    </source>
</evidence>
<dbReference type="EMBL" id="CP003630">
    <property type="protein sequence ID" value="AFZ21144.1"/>
    <property type="molecule type" value="Genomic_DNA"/>
</dbReference>
<dbReference type="SUPFAM" id="SSF51338">
    <property type="entry name" value="Composite domain of metallo-dependent hydrolases"/>
    <property type="match status" value="1"/>
</dbReference>
<organism evidence="3 4">
    <name type="scientific">Allocoleopsis franciscana PCC 7113</name>
    <dbReference type="NCBI Taxonomy" id="1173027"/>
    <lineage>
        <taxon>Bacteria</taxon>
        <taxon>Bacillati</taxon>
        <taxon>Cyanobacteriota</taxon>
        <taxon>Cyanophyceae</taxon>
        <taxon>Coleofasciculales</taxon>
        <taxon>Coleofasciculaceae</taxon>
        <taxon>Allocoleopsis</taxon>
        <taxon>Allocoleopsis franciscana</taxon>
    </lineage>
</organism>
<name>K9WN09_9CYAN</name>
<dbReference type="STRING" id="1173027.Mic7113_5508"/>
<reference evidence="3 4" key="1">
    <citation type="submission" date="2012-06" db="EMBL/GenBank/DDBJ databases">
        <title>Finished chromosome of genome of Microcoleus sp. PCC 7113.</title>
        <authorList>
            <consortium name="US DOE Joint Genome Institute"/>
            <person name="Gugger M."/>
            <person name="Coursin T."/>
            <person name="Rippka R."/>
            <person name="Tandeau De Marsac N."/>
            <person name="Huntemann M."/>
            <person name="Wei C.-L."/>
            <person name="Han J."/>
            <person name="Detter J.C."/>
            <person name="Han C."/>
            <person name="Tapia R."/>
            <person name="Chen A."/>
            <person name="Kyrpides N."/>
            <person name="Mavromatis K."/>
            <person name="Markowitz V."/>
            <person name="Szeto E."/>
            <person name="Ivanova N."/>
            <person name="Pagani I."/>
            <person name="Pati A."/>
            <person name="Goodwin L."/>
            <person name="Nordberg H.P."/>
            <person name="Cantor M.N."/>
            <person name="Hua S.X."/>
            <person name="Woyke T."/>
            <person name="Kerfeld C.A."/>
        </authorList>
    </citation>
    <scope>NUCLEOTIDE SEQUENCE [LARGE SCALE GENOMIC DNA]</scope>
    <source>
        <strain evidence="3 4">PCC 7113</strain>
    </source>
</reference>
<dbReference type="AlphaFoldDB" id="K9WN09"/>
<sequence>MNSELLQQVRVLDPVSGTDQRADVLIVDGWIKAVETSISEIPGDTVVRNCQGLVLGPGLVDLYSHSGEPGFEERETWLSLMESAAAGGFTRLAILPDTVPALDNPSGLAALNQKIQALQKARTKGSSPPASLPHLYCWGALTLGVEGQQMTELAELAAAGVVGFADGRPIANLGLLRRALEYLQPLGKPVALVPCDLKLAGNGVMREGVQSLRFGLPGNPAISESTALAAILEVVAAIGTPVHLMRISTCRSVELIEDAKTRGLPVTASTTWMHLLLNTEALGCYDPNLHLEPPLGNPVDQAALLRGVREGIIDAIAIDHTPYTYEEKTVAFAEAPPGAIGLELALPLLWHTLVEIGDWSALELWQRISIKPAICLQQTPNAIAPEQPAELVLFNPQQKWKIEKYILRSHSSNTPWLEQQLTGRVVQTWCPIQGLESGD</sequence>
<dbReference type="SUPFAM" id="SSF51556">
    <property type="entry name" value="Metallo-dependent hydrolases"/>
    <property type="match status" value="1"/>
</dbReference>
<dbReference type="CDD" id="cd01317">
    <property type="entry name" value="DHOase_IIa"/>
    <property type="match status" value="1"/>
</dbReference>
<dbReference type="KEGG" id="mic:Mic7113_5508"/>
<dbReference type="Pfam" id="PF12890">
    <property type="entry name" value="DHOase"/>
    <property type="match status" value="1"/>
</dbReference>
<dbReference type="PANTHER" id="PTHR43668:SF2">
    <property type="entry name" value="ALLANTOINASE"/>
    <property type="match status" value="1"/>
</dbReference>
<protein>
    <submittedName>
        <fullName evidence="3">Dihydroorotase, multifunctional complex type</fullName>
    </submittedName>
</protein>
<dbReference type="GO" id="GO:0004151">
    <property type="term" value="F:dihydroorotase activity"/>
    <property type="evidence" value="ECO:0007669"/>
    <property type="project" value="InterPro"/>
</dbReference>
<dbReference type="eggNOG" id="COG0044">
    <property type="taxonomic scope" value="Bacteria"/>
</dbReference>
<dbReference type="PANTHER" id="PTHR43668">
    <property type="entry name" value="ALLANTOINASE"/>
    <property type="match status" value="1"/>
</dbReference>
<dbReference type="RefSeq" id="WP_015185277.1">
    <property type="nucleotide sequence ID" value="NC_019738.1"/>
</dbReference>
<dbReference type="Proteomes" id="UP000010471">
    <property type="component" value="Chromosome"/>
</dbReference>
<evidence type="ECO:0000256" key="1">
    <source>
        <dbReference type="ARBA" id="ARBA00022975"/>
    </source>
</evidence>
<dbReference type="PATRIC" id="fig|1173027.3.peg.6099"/>
<dbReference type="HOGENOM" id="CLU_015572_1_0_3"/>
<dbReference type="InterPro" id="IPR050138">
    <property type="entry name" value="DHOase/Allantoinase_Hydrolase"/>
</dbReference>
<dbReference type="GO" id="GO:0005737">
    <property type="term" value="C:cytoplasm"/>
    <property type="evidence" value="ECO:0007669"/>
    <property type="project" value="TreeGrafter"/>
</dbReference>
<feature type="domain" description="Dihydroorotase catalytic" evidence="2">
    <location>
        <begin position="54"/>
        <end position="249"/>
    </location>
</feature>
<evidence type="ECO:0000313" key="3">
    <source>
        <dbReference type="EMBL" id="AFZ21144.1"/>
    </source>
</evidence>
<dbReference type="GO" id="GO:0046872">
    <property type="term" value="F:metal ion binding"/>
    <property type="evidence" value="ECO:0007669"/>
    <property type="project" value="InterPro"/>
</dbReference>
<dbReference type="OrthoDB" id="9765462at2"/>
<dbReference type="GO" id="GO:0004038">
    <property type="term" value="F:allantoinase activity"/>
    <property type="evidence" value="ECO:0007669"/>
    <property type="project" value="TreeGrafter"/>
</dbReference>
<dbReference type="NCBIfam" id="TIGR00857">
    <property type="entry name" value="pyrC_multi"/>
    <property type="match status" value="1"/>
</dbReference>
<evidence type="ECO:0000313" key="4">
    <source>
        <dbReference type="Proteomes" id="UP000010471"/>
    </source>
</evidence>
<dbReference type="InterPro" id="IPR011059">
    <property type="entry name" value="Metal-dep_hydrolase_composite"/>
</dbReference>
<dbReference type="InterPro" id="IPR032466">
    <property type="entry name" value="Metal_Hydrolase"/>
</dbReference>
<dbReference type="NCBIfam" id="NF005614">
    <property type="entry name" value="PRK07369.1"/>
    <property type="match status" value="1"/>
</dbReference>
<keyword evidence="1" id="KW-0665">Pyrimidine biosynthesis</keyword>
<accession>K9WN09</accession>
<keyword evidence="4" id="KW-1185">Reference proteome</keyword>
<dbReference type="InterPro" id="IPR024403">
    <property type="entry name" value="DHOase_cat"/>
</dbReference>
<dbReference type="Gene3D" id="2.30.40.10">
    <property type="entry name" value="Urease, subunit C, domain 1"/>
    <property type="match status" value="1"/>
</dbReference>
<dbReference type="Gene3D" id="3.20.20.140">
    <property type="entry name" value="Metal-dependent hydrolases"/>
    <property type="match status" value="1"/>
</dbReference>
<dbReference type="InterPro" id="IPR004722">
    <property type="entry name" value="DHOase"/>
</dbReference>
<proteinExistence type="predicted"/>
<dbReference type="GO" id="GO:0006221">
    <property type="term" value="P:pyrimidine nucleotide biosynthetic process"/>
    <property type="evidence" value="ECO:0007669"/>
    <property type="project" value="UniProtKB-KW"/>
</dbReference>